<dbReference type="RefSeq" id="WP_151119444.1">
    <property type="nucleotide sequence ID" value="NZ_CP042582.1"/>
</dbReference>
<feature type="region of interest" description="Disordered" evidence="1">
    <location>
        <begin position="99"/>
        <end position="119"/>
    </location>
</feature>
<reference evidence="2 3" key="1">
    <citation type="submission" date="2019-08" db="EMBL/GenBank/DDBJ databases">
        <title>Hyperibacter terrae gen. nov., sp. nov. and Hyperibacter viscosus sp. nov., two new members in the family Rhodospirillaceae isolated from the rhizosphere of Hypericum perforatum.</title>
        <authorList>
            <person name="Noviana Z."/>
        </authorList>
    </citation>
    <scope>NUCLEOTIDE SEQUENCE [LARGE SCALE GENOMIC DNA]</scope>
    <source>
        <strain evidence="2 3">R5959</strain>
    </source>
</reference>
<feature type="compositionally biased region" description="Low complexity" evidence="1">
    <location>
        <begin position="155"/>
        <end position="164"/>
    </location>
</feature>
<accession>A0A5J6N324</accession>
<feature type="region of interest" description="Disordered" evidence="1">
    <location>
        <begin position="132"/>
        <end position="195"/>
    </location>
</feature>
<protein>
    <submittedName>
        <fullName evidence="2">Uncharacterized protein</fullName>
    </submittedName>
</protein>
<keyword evidence="3" id="KW-1185">Reference proteome</keyword>
<dbReference type="AlphaFoldDB" id="A0A5J6N324"/>
<dbReference type="EMBL" id="CP042582">
    <property type="protein sequence ID" value="QEX24139.1"/>
    <property type="molecule type" value="Genomic_DNA"/>
</dbReference>
<proteinExistence type="predicted"/>
<sequence>MGYRLAFAPLWALALLVAGVPIARAQSECPYLTRPLVEVENGITRINQWAHGTLLCYRGRMYRCEVGNWFDYGDCPASLDWQARDATLRELAAQPEGAVTPAPALPAGTELPSPPTLSQPLAVEVPEAPIPSVKPLPAPTEASAVAPVEPPVPEPATIEPDTAAAPPPDKAAAPAEPPPPPPQPAGAPPTANAAPAIDCSDMQRMSYERVFGKSIAEAQRCQAGCGSDDCKSECQRQHETVRKPQILERFHADVCAAAWYP</sequence>
<feature type="compositionally biased region" description="Pro residues" evidence="1">
    <location>
        <begin position="165"/>
        <end position="187"/>
    </location>
</feature>
<organism evidence="2 3">
    <name type="scientific">Hypericibacter adhaerens</name>
    <dbReference type="NCBI Taxonomy" id="2602016"/>
    <lineage>
        <taxon>Bacteria</taxon>
        <taxon>Pseudomonadati</taxon>
        <taxon>Pseudomonadota</taxon>
        <taxon>Alphaproteobacteria</taxon>
        <taxon>Rhodospirillales</taxon>
        <taxon>Dongiaceae</taxon>
        <taxon>Hypericibacter</taxon>
    </lineage>
</organism>
<evidence type="ECO:0000256" key="1">
    <source>
        <dbReference type="SAM" id="MobiDB-lite"/>
    </source>
</evidence>
<dbReference type="Proteomes" id="UP000325797">
    <property type="component" value="Chromosome"/>
</dbReference>
<gene>
    <name evidence="2" type="ORF">FRZ61_40800</name>
</gene>
<name>A0A5J6N324_9PROT</name>
<evidence type="ECO:0000313" key="2">
    <source>
        <dbReference type="EMBL" id="QEX24139.1"/>
    </source>
</evidence>
<dbReference type="OrthoDB" id="9834064at2"/>
<dbReference type="KEGG" id="hadh:FRZ61_40800"/>
<evidence type="ECO:0000313" key="3">
    <source>
        <dbReference type="Proteomes" id="UP000325797"/>
    </source>
</evidence>